<gene>
    <name evidence="5" type="ORF">DFJ66_7502</name>
</gene>
<keyword evidence="3" id="KW-0804">Transcription</keyword>
<name>A0A495XKE9_9PSEU</name>
<comment type="caution">
    <text evidence="5">The sequence shown here is derived from an EMBL/GenBank/DDBJ whole genome shotgun (WGS) entry which is preliminary data.</text>
</comment>
<feature type="domain" description="HTH hxlR-type" evidence="4">
    <location>
        <begin position="8"/>
        <end position="103"/>
    </location>
</feature>
<keyword evidence="6" id="KW-1185">Reference proteome</keyword>
<dbReference type="InterPro" id="IPR036390">
    <property type="entry name" value="WH_DNA-bd_sf"/>
</dbReference>
<evidence type="ECO:0000256" key="3">
    <source>
        <dbReference type="ARBA" id="ARBA00023163"/>
    </source>
</evidence>
<proteinExistence type="predicted"/>
<evidence type="ECO:0000256" key="1">
    <source>
        <dbReference type="ARBA" id="ARBA00023015"/>
    </source>
</evidence>
<dbReference type="PANTHER" id="PTHR33204">
    <property type="entry name" value="TRANSCRIPTIONAL REGULATOR, MARR FAMILY"/>
    <property type="match status" value="1"/>
</dbReference>
<keyword evidence="1" id="KW-0805">Transcription regulation</keyword>
<dbReference type="Gene3D" id="1.10.10.10">
    <property type="entry name" value="Winged helix-like DNA-binding domain superfamily/Winged helix DNA-binding domain"/>
    <property type="match status" value="1"/>
</dbReference>
<accession>A0A495XKE9</accession>
<evidence type="ECO:0000259" key="4">
    <source>
        <dbReference type="PROSITE" id="PS51118"/>
    </source>
</evidence>
<protein>
    <submittedName>
        <fullName evidence="5">HxlR family transcriptional regulator</fullName>
    </submittedName>
</protein>
<sequence>MTRFLADCQARLAFDLMANTWNPVVMFALRDGARRPAELRRLIGGIRPKVLTESLRRLEGYGLVARAVGTDRVEYSLTLLGESLLGPIDAMGRWGLEHGDEVSLLDD</sequence>
<dbReference type="OrthoDB" id="370168at2"/>
<dbReference type="Proteomes" id="UP000272729">
    <property type="component" value="Unassembled WGS sequence"/>
</dbReference>
<dbReference type="SUPFAM" id="SSF46785">
    <property type="entry name" value="Winged helix' DNA-binding domain"/>
    <property type="match status" value="1"/>
</dbReference>
<dbReference type="InterPro" id="IPR002577">
    <property type="entry name" value="HTH_HxlR"/>
</dbReference>
<dbReference type="GO" id="GO:0003677">
    <property type="term" value="F:DNA binding"/>
    <property type="evidence" value="ECO:0007669"/>
    <property type="project" value="UniProtKB-KW"/>
</dbReference>
<dbReference type="AlphaFoldDB" id="A0A495XKE9"/>
<keyword evidence="2" id="KW-0238">DNA-binding</keyword>
<evidence type="ECO:0000256" key="2">
    <source>
        <dbReference type="ARBA" id="ARBA00023125"/>
    </source>
</evidence>
<evidence type="ECO:0000313" key="6">
    <source>
        <dbReference type="Proteomes" id="UP000272729"/>
    </source>
</evidence>
<dbReference type="RefSeq" id="WP_121228474.1">
    <property type="nucleotide sequence ID" value="NZ_JBIUBA010000018.1"/>
</dbReference>
<dbReference type="InterPro" id="IPR036388">
    <property type="entry name" value="WH-like_DNA-bd_sf"/>
</dbReference>
<organism evidence="5 6">
    <name type="scientific">Saccharothrix variisporea</name>
    <dbReference type="NCBI Taxonomy" id="543527"/>
    <lineage>
        <taxon>Bacteria</taxon>
        <taxon>Bacillati</taxon>
        <taxon>Actinomycetota</taxon>
        <taxon>Actinomycetes</taxon>
        <taxon>Pseudonocardiales</taxon>
        <taxon>Pseudonocardiaceae</taxon>
        <taxon>Saccharothrix</taxon>
    </lineage>
</organism>
<evidence type="ECO:0000313" key="5">
    <source>
        <dbReference type="EMBL" id="RKT74159.1"/>
    </source>
</evidence>
<dbReference type="Pfam" id="PF01638">
    <property type="entry name" value="HxlR"/>
    <property type="match status" value="1"/>
</dbReference>
<reference evidence="5 6" key="1">
    <citation type="submission" date="2018-10" db="EMBL/GenBank/DDBJ databases">
        <title>Sequencing the genomes of 1000 actinobacteria strains.</title>
        <authorList>
            <person name="Klenk H.-P."/>
        </authorList>
    </citation>
    <scope>NUCLEOTIDE SEQUENCE [LARGE SCALE GENOMIC DNA]</scope>
    <source>
        <strain evidence="5 6">DSM 43911</strain>
    </source>
</reference>
<dbReference type="EMBL" id="RBXR01000001">
    <property type="protein sequence ID" value="RKT74159.1"/>
    <property type="molecule type" value="Genomic_DNA"/>
</dbReference>
<dbReference type="PROSITE" id="PS51118">
    <property type="entry name" value="HTH_HXLR"/>
    <property type="match status" value="1"/>
</dbReference>